<dbReference type="EMBL" id="CAJVPU010024337">
    <property type="protein sequence ID" value="CAG8692003.1"/>
    <property type="molecule type" value="Genomic_DNA"/>
</dbReference>
<comment type="caution">
    <text evidence="1">The sequence shown here is derived from an EMBL/GenBank/DDBJ whole genome shotgun (WGS) entry which is preliminary data.</text>
</comment>
<protein>
    <submittedName>
        <fullName evidence="1">15791_t:CDS:1</fullName>
    </submittedName>
</protein>
<evidence type="ECO:0000313" key="1">
    <source>
        <dbReference type="EMBL" id="CAG8692003.1"/>
    </source>
</evidence>
<name>A0ACA9P5T7_9GLOM</name>
<keyword evidence="2" id="KW-1185">Reference proteome</keyword>
<reference evidence="1" key="1">
    <citation type="submission" date="2021-06" db="EMBL/GenBank/DDBJ databases">
        <authorList>
            <person name="Kallberg Y."/>
            <person name="Tangrot J."/>
            <person name="Rosling A."/>
        </authorList>
    </citation>
    <scope>NUCLEOTIDE SEQUENCE</scope>
    <source>
        <strain evidence="1">IL203A</strain>
    </source>
</reference>
<sequence>SPSALKFGLKSDQKGVLTIPPVQNMENEYIFEIPLLKAGKSLKLEAALTLTDAEAFEHADFWVYLELGKITEPSTPKIVHILSFDVRVSTVYRGFPQGFYPDVLLVANHKITRNEYLAWVKLFKETLGLRFFIWDISQMGHFSLLRDITTLYSNKPTTLMKDLSGKTLIVLDNEFEYGEYGQKVTARNFILKNEWIEAIHKNDNKFYIFKPSARKDECVNVLDELLTNAFEEFRENKSEFENVRGFTQFLMGKEKDPLEEIPPDNTEENILEENHLEKNIPEDTVDFISTTINLRGIIAGLGIDNHFRILEMIFITGPLDDDEEINDIDLFLKGGHRTLSDKEKQVAELLKQQIIYDIAVELSTICDGI</sequence>
<gene>
    <name evidence="1" type="ORF">DHETER_LOCUS11300</name>
</gene>
<dbReference type="Proteomes" id="UP000789702">
    <property type="component" value="Unassembled WGS sequence"/>
</dbReference>
<proteinExistence type="predicted"/>
<accession>A0ACA9P5T7</accession>
<feature type="non-terminal residue" evidence="1">
    <location>
        <position position="1"/>
    </location>
</feature>
<evidence type="ECO:0000313" key="2">
    <source>
        <dbReference type="Proteomes" id="UP000789702"/>
    </source>
</evidence>
<feature type="non-terminal residue" evidence="1">
    <location>
        <position position="369"/>
    </location>
</feature>
<organism evidence="1 2">
    <name type="scientific">Dentiscutata heterogama</name>
    <dbReference type="NCBI Taxonomy" id="1316150"/>
    <lineage>
        <taxon>Eukaryota</taxon>
        <taxon>Fungi</taxon>
        <taxon>Fungi incertae sedis</taxon>
        <taxon>Mucoromycota</taxon>
        <taxon>Glomeromycotina</taxon>
        <taxon>Glomeromycetes</taxon>
        <taxon>Diversisporales</taxon>
        <taxon>Gigasporaceae</taxon>
        <taxon>Dentiscutata</taxon>
    </lineage>
</organism>